<dbReference type="RefSeq" id="WP_090650105.1">
    <property type="nucleotide sequence ID" value="NZ_CBCRYE010000010.1"/>
</dbReference>
<reference evidence="3" key="1">
    <citation type="submission" date="2016-10" db="EMBL/GenBank/DDBJ databases">
        <authorList>
            <person name="Varghese N."/>
            <person name="Submissions S."/>
        </authorList>
    </citation>
    <scope>NUCLEOTIDE SEQUENCE [LARGE SCALE GENOMIC DNA]</scope>
    <source>
        <strain evidence="3">CGMCC 1.3431</strain>
    </source>
</reference>
<evidence type="ECO:0000256" key="1">
    <source>
        <dbReference type="HAMAP-Rule" id="MF_00715"/>
    </source>
</evidence>
<dbReference type="OrthoDB" id="9803836at2"/>
<comment type="similarity">
    <text evidence="1">Belongs to the SlyX family.</text>
</comment>
<dbReference type="PANTHER" id="PTHR36508">
    <property type="entry name" value="PROTEIN SLYX"/>
    <property type="match status" value="1"/>
</dbReference>
<dbReference type="Gene3D" id="1.20.5.300">
    <property type="match status" value="1"/>
</dbReference>
<keyword evidence="3" id="KW-1185">Reference proteome</keyword>
<name>A0A1G4T564_9CAUL</name>
<dbReference type="PANTHER" id="PTHR36508:SF1">
    <property type="entry name" value="PROTEIN SLYX"/>
    <property type="match status" value="1"/>
</dbReference>
<evidence type="ECO:0000313" key="2">
    <source>
        <dbReference type="EMBL" id="SCW76590.1"/>
    </source>
</evidence>
<accession>A0A1G4T564</accession>
<dbReference type="AlphaFoldDB" id="A0A1G4T564"/>
<dbReference type="EMBL" id="FMTS01000006">
    <property type="protein sequence ID" value="SCW76590.1"/>
    <property type="molecule type" value="Genomic_DNA"/>
</dbReference>
<dbReference type="Pfam" id="PF04102">
    <property type="entry name" value="SlyX"/>
    <property type="match status" value="1"/>
</dbReference>
<dbReference type="STRING" id="260084.SAMN02927928_3285"/>
<dbReference type="Proteomes" id="UP000199150">
    <property type="component" value="Unassembled WGS sequence"/>
</dbReference>
<dbReference type="HAMAP" id="MF_00715">
    <property type="entry name" value="SlyX"/>
    <property type="match status" value="1"/>
</dbReference>
<gene>
    <name evidence="1" type="primary">slyX</name>
    <name evidence="2" type="ORF">SAMN02927928_3285</name>
</gene>
<protein>
    <recommendedName>
        <fullName evidence="1">Protein SlyX homolog</fullName>
    </recommendedName>
</protein>
<organism evidence="2 3">
    <name type="scientific">Asticcacaulis taihuensis</name>
    <dbReference type="NCBI Taxonomy" id="260084"/>
    <lineage>
        <taxon>Bacteria</taxon>
        <taxon>Pseudomonadati</taxon>
        <taxon>Pseudomonadota</taxon>
        <taxon>Alphaproteobacteria</taxon>
        <taxon>Caulobacterales</taxon>
        <taxon>Caulobacteraceae</taxon>
        <taxon>Asticcacaulis</taxon>
    </lineage>
</organism>
<proteinExistence type="inferred from homology"/>
<dbReference type="InterPro" id="IPR007236">
    <property type="entry name" value="SlyX"/>
</dbReference>
<evidence type="ECO:0000313" key="3">
    <source>
        <dbReference type="Proteomes" id="UP000199150"/>
    </source>
</evidence>
<sequence>MSDDRLTALEELTAHQAKTIDELSEQVTEQWKVIDRMKRMLERLGERLETMESGAGEVPVTKPPHY</sequence>
<dbReference type="NCBIfam" id="NF001962">
    <property type="entry name" value="PRK00736.1"/>
    <property type="match status" value="1"/>
</dbReference>